<feature type="region of interest" description="Disordered" evidence="1">
    <location>
        <begin position="1"/>
        <end position="27"/>
    </location>
</feature>
<feature type="compositionally biased region" description="Low complexity" evidence="1">
    <location>
        <begin position="132"/>
        <end position="155"/>
    </location>
</feature>
<feature type="region of interest" description="Disordered" evidence="1">
    <location>
        <begin position="45"/>
        <end position="155"/>
    </location>
</feature>
<evidence type="ECO:0000313" key="2">
    <source>
        <dbReference type="EMBL" id="MUG22147.1"/>
    </source>
</evidence>
<protein>
    <submittedName>
        <fullName evidence="2">Uncharacterized protein</fullName>
    </submittedName>
</protein>
<accession>A0A6N8EQ93</accession>
<evidence type="ECO:0000313" key="3">
    <source>
        <dbReference type="Proteomes" id="UP000442469"/>
    </source>
</evidence>
<dbReference type="RefSeq" id="WP_124333105.1">
    <property type="nucleotide sequence ID" value="NZ_BGML01000010.1"/>
</dbReference>
<feature type="region of interest" description="Disordered" evidence="1">
    <location>
        <begin position="337"/>
        <end position="367"/>
    </location>
</feature>
<evidence type="ECO:0000256" key="1">
    <source>
        <dbReference type="SAM" id="MobiDB-lite"/>
    </source>
</evidence>
<dbReference type="AlphaFoldDB" id="A0A6N8EQ93"/>
<name>A0A6N8EQ93_PAEMA</name>
<feature type="compositionally biased region" description="Low complexity" evidence="1">
    <location>
        <begin position="112"/>
        <end position="124"/>
    </location>
</feature>
<sequence>MEVSAVSVPRRGRVVPQRGKPAAGRSGQVRLIHLGAVKKIATIEKIQEEKPRRKSAAQRPKRKSLRARKLAAWRKRKARRKRWAKGQRRKIHRRLARVVVRQPAAGNRRHNASANPAAAPDQAAGTSPQNLAKPAGEPGAPAGIRPAGNPAAGVPAAGNIGGGAALTPPAEHPGTLKHPFAAEAHRGLIHLPDPFRTGGDPAAAGVAVDTGIGQVLPPGPEPAEPAIAADPAGAAVPEEMFAAAEVVAVAEPLVPSRPGPESEVDFTPAPVAVIAPAERAAPELNIVLEETMIPDPAFIHILQSGTEPVELGNEWRQVESDESIGSVLRPETVQALAAEVSPPSISEPADGGSETANPGSGAANEES</sequence>
<dbReference type="EMBL" id="WNZZ01000003">
    <property type="protein sequence ID" value="MUG22147.1"/>
    <property type="molecule type" value="Genomic_DNA"/>
</dbReference>
<proteinExistence type="predicted"/>
<feature type="compositionally biased region" description="Low complexity" evidence="1">
    <location>
        <begin position="1"/>
        <end position="19"/>
    </location>
</feature>
<reference evidence="2 3" key="1">
    <citation type="submission" date="2019-11" db="EMBL/GenBank/DDBJ databases">
        <title>Draft genome sequences of five Paenibacillus species of dairy origin.</title>
        <authorList>
            <person name="Olajide A.M."/>
            <person name="Chen S."/>
            <person name="Lapointe G."/>
        </authorList>
    </citation>
    <scope>NUCLEOTIDE SEQUENCE [LARGE SCALE GENOMIC DNA]</scope>
    <source>
        <strain evidence="2 3">3CT49</strain>
    </source>
</reference>
<feature type="compositionally biased region" description="Basic residues" evidence="1">
    <location>
        <begin position="52"/>
        <end position="96"/>
    </location>
</feature>
<comment type="caution">
    <text evidence="2">The sequence shown here is derived from an EMBL/GenBank/DDBJ whole genome shotgun (WGS) entry which is preliminary data.</text>
</comment>
<gene>
    <name evidence="2" type="ORF">GNQ08_06855</name>
</gene>
<dbReference type="Proteomes" id="UP000442469">
    <property type="component" value="Unassembled WGS sequence"/>
</dbReference>
<organism evidence="2 3">
    <name type="scientific">Paenibacillus macerans</name>
    <name type="common">Bacillus macerans</name>
    <dbReference type="NCBI Taxonomy" id="44252"/>
    <lineage>
        <taxon>Bacteria</taxon>
        <taxon>Bacillati</taxon>
        <taxon>Bacillota</taxon>
        <taxon>Bacilli</taxon>
        <taxon>Bacillales</taxon>
        <taxon>Paenibacillaceae</taxon>
        <taxon>Paenibacillus</taxon>
    </lineage>
</organism>